<comment type="caution">
    <text evidence="1">The sequence shown here is derived from an EMBL/GenBank/DDBJ whole genome shotgun (WGS) entry which is preliminary data.</text>
</comment>
<keyword evidence="2" id="KW-1185">Reference proteome</keyword>
<dbReference type="EMBL" id="CAWUPB010001189">
    <property type="protein sequence ID" value="CAK7351741.1"/>
    <property type="molecule type" value="Genomic_DNA"/>
</dbReference>
<reference evidence="1 2" key="1">
    <citation type="submission" date="2024-01" db="EMBL/GenBank/DDBJ databases">
        <authorList>
            <person name="Waweru B."/>
        </authorList>
    </citation>
    <scope>NUCLEOTIDE SEQUENCE [LARGE SCALE GENOMIC DNA]</scope>
</reference>
<protein>
    <submittedName>
        <fullName evidence="1">Uncharacterized protein</fullName>
    </submittedName>
</protein>
<organism evidence="1 2">
    <name type="scientific">Dovyalis caffra</name>
    <dbReference type="NCBI Taxonomy" id="77055"/>
    <lineage>
        <taxon>Eukaryota</taxon>
        <taxon>Viridiplantae</taxon>
        <taxon>Streptophyta</taxon>
        <taxon>Embryophyta</taxon>
        <taxon>Tracheophyta</taxon>
        <taxon>Spermatophyta</taxon>
        <taxon>Magnoliopsida</taxon>
        <taxon>eudicotyledons</taxon>
        <taxon>Gunneridae</taxon>
        <taxon>Pentapetalae</taxon>
        <taxon>rosids</taxon>
        <taxon>fabids</taxon>
        <taxon>Malpighiales</taxon>
        <taxon>Salicaceae</taxon>
        <taxon>Flacourtieae</taxon>
        <taxon>Dovyalis</taxon>
    </lineage>
</organism>
<name>A0AAV1SMM8_9ROSI</name>
<proteinExistence type="predicted"/>
<sequence length="108" mass="12065">MARQITKDWDSLPIFNEYLNDDVDDVHFAINIALNGMVTIIHHNKKKHGKMLDVVSESDVIDGTTCRSVIADISYKGEVVDHEGTRGSLGTTMSGYIIREVLVIEFEA</sequence>
<accession>A0AAV1SMM8</accession>
<dbReference type="Proteomes" id="UP001314170">
    <property type="component" value="Unassembled WGS sequence"/>
</dbReference>
<evidence type="ECO:0000313" key="1">
    <source>
        <dbReference type="EMBL" id="CAK7351741.1"/>
    </source>
</evidence>
<gene>
    <name evidence="1" type="ORF">DCAF_LOCUS23974</name>
</gene>
<evidence type="ECO:0000313" key="2">
    <source>
        <dbReference type="Proteomes" id="UP001314170"/>
    </source>
</evidence>
<dbReference type="AlphaFoldDB" id="A0AAV1SMM8"/>